<proteinExistence type="predicted"/>
<evidence type="ECO:0000313" key="2">
    <source>
        <dbReference type="Proteomes" id="UP001209878"/>
    </source>
</evidence>
<dbReference type="Proteomes" id="UP001209878">
    <property type="component" value="Unassembled WGS sequence"/>
</dbReference>
<dbReference type="AlphaFoldDB" id="A0AAD9JCZ4"/>
<dbReference type="EMBL" id="JAODUO010002831">
    <property type="protein sequence ID" value="KAK2150150.1"/>
    <property type="molecule type" value="Genomic_DNA"/>
</dbReference>
<comment type="caution">
    <text evidence="1">The sequence shown here is derived from an EMBL/GenBank/DDBJ whole genome shotgun (WGS) entry which is preliminary data.</text>
</comment>
<evidence type="ECO:0000313" key="1">
    <source>
        <dbReference type="EMBL" id="KAK2150150.1"/>
    </source>
</evidence>
<keyword evidence="2" id="KW-1185">Reference proteome</keyword>
<reference evidence="1" key="1">
    <citation type="journal article" date="2023" name="Mol. Biol. Evol.">
        <title>Third-Generation Sequencing Reveals the Adaptive Role of the Epigenome in Three Deep-Sea Polychaetes.</title>
        <authorList>
            <person name="Perez M."/>
            <person name="Aroh O."/>
            <person name="Sun Y."/>
            <person name="Lan Y."/>
            <person name="Juniper S.K."/>
            <person name="Young C.R."/>
            <person name="Angers B."/>
            <person name="Qian P.Y."/>
        </authorList>
    </citation>
    <scope>NUCLEOTIDE SEQUENCE</scope>
    <source>
        <strain evidence="1">R07B-5</strain>
    </source>
</reference>
<name>A0AAD9JCZ4_RIDPI</name>
<organism evidence="1 2">
    <name type="scientific">Ridgeia piscesae</name>
    <name type="common">Tubeworm</name>
    <dbReference type="NCBI Taxonomy" id="27915"/>
    <lineage>
        <taxon>Eukaryota</taxon>
        <taxon>Metazoa</taxon>
        <taxon>Spiralia</taxon>
        <taxon>Lophotrochozoa</taxon>
        <taxon>Annelida</taxon>
        <taxon>Polychaeta</taxon>
        <taxon>Sedentaria</taxon>
        <taxon>Canalipalpata</taxon>
        <taxon>Sabellida</taxon>
        <taxon>Siboglinidae</taxon>
        <taxon>Ridgeia</taxon>
    </lineage>
</organism>
<accession>A0AAD9JCZ4</accession>
<gene>
    <name evidence="1" type="ORF">NP493_2845g00004</name>
</gene>
<protein>
    <submittedName>
        <fullName evidence="1">Uncharacterized protein</fullName>
    </submittedName>
</protein>
<sequence length="134" mass="14915">MNQLENDDPITWKAMKEGNVGVKKSNSPFTALFTEDQRVERGQHYQLSGDIALPSTRNALKLRDSTQLHCEGNSFIVGTPLKSIVSSVLIPEAAKEDVLPREEKGLDGYQMVYLVVIIVVKARRVTSSAEQAHY</sequence>